<name>A0ABW5BB62_9BACT</name>
<gene>
    <name evidence="3" type="ORF">ACFSKV_14140</name>
</gene>
<protein>
    <submittedName>
        <fullName evidence="3">Alpha/beta hydrolase</fullName>
    </submittedName>
</protein>
<keyword evidence="2 3" id="KW-0378">Hydrolase</keyword>
<dbReference type="EMBL" id="JBHUIV010000018">
    <property type="protein sequence ID" value="MFD2202714.1"/>
    <property type="molecule type" value="Genomic_DNA"/>
</dbReference>
<sequence>MLKIFFTISLPIIFIITISFEATAQKGPVPVINQQEQHLFHSTTNGKSYHLTVSLPPHYSPADSVKYPVLYLLDGSFSFPIAHAARTLLDMFGEIEEVIIIGIGDEWEQSYSPWISSRWTDYTPSADPASDSNPAFLNLFDLKEGALLSGGGPVFLAMIQNEIIPFIDGQYKTTQDRGIAAHSFGGLFAGYCLLKASNTFSRFGINSPSFWWNKDEIFALEQLYSQQNQDLNAKVFISVGSKEGTSIVPKMLAFTDSLQSRNYGSLKLTSNIFEDETHNSVVAASISRTLRVLFGK</sequence>
<dbReference type="Proteomes" id="UP001597414">
    <property type="component" value="Unassembled WGS sequence"/>
</dbReference>
<comment type="caution">
    <text evidence="3">The sequence shown here is derived from an EMBL/GenBank/DDBJ whole genome shotgun (WGS) entry which is preliminary data.</text>
</comment>
<evidence type="ECO:0000313" key="4">
    <source>
        <dbReference type="Proteomes" id="UP001597414"/>
    </source>
</evidence>
<dbReference type="RefSeq" id="WP_380804010.1">
    <property type="nucleotide sequence ID" value="NZ_JBHUIV010000018.1"/>
</dbReference>
<dbReference type="SUPFAM" id="SSF53474">
    <property type="entry name" value="alpha/beta-Hydrolases"/>
    <property type="match status" value="1"/>
</dbReference>
<dbReference type="InterPro" id="IPR029058">
    <property type="entry name" value="AB_hydrolase_fold"/>
</dbReference>
<dbReference type="PANTHER" id="PTHR40841:SF2">
    <property type="entry name" value="SIDEROPHORE-DEGRADING ESTERASE (EUROFUNG)"/>
    <property type="match status" value="1"/>
</dbReference>
<evidence type="ECO:0000256" key="2">
    <source>
        <dbReference type="ARBA" id="ARBA00022801"/>
    </source>
</evidence>
<comment type="similarity">
    <text evidence="1">Belongs to the esterase D family.</text>
</comment>
<keyword evidence="4" id="KW-1185">Reference proteome</keyword>
<organism evidence="3 4">
    <name type="scientific">Shivajiella indica</name>
    <dbReference type="NCBI Taxonomy" id="872115"/>
    <lineage>
        <taxon>Bacteria</taxon>
        <taxon>Pseudomonadati</taxon>
        <taxon>Bacteroidota</taxon>
        <taxon>Cytophagia</taxon>
        <taxon>Cytophagales</taxon>
        <taxon>Cyclobacteriaceae</taxon>
        <taxon>Shivajiella</taxon>
    </lineage>
</organism>
<dbReference type="GO" id="GO:0016787">
    <property type="term" value="F:hydrolase activity"/>
    <property type="evidence" value="ECO:0007669"/>
    <property type="project" value="UniProtKB-KW"/>
</dbReference>
<evidence type="ECO:0000313" key="3">
    <source>
        <dbReference type="EMBL" id="MFD2202714.1"/>
    </source>
</evidence>
<evidence type="ECO:0000256" key="1">
    <source>
        <dbReference type="ARBA" id="ARBA00005622"/>
    </source>
</evidence>
<dbReference type="Pfam" id="PF00756">
    <property type="entry name" value="Esterase"/>
    <property type="match status" value="2"/>
</dbReference>
<dbReference type="PANTHER" id="PTHR40841">
    <property type="entry name" value="SIDEROPHORE TRIACETYLFUSARININE C ESTERASE"/>
    <property type="match status" value="1"/>
</dbReference>
<accession>A0ABW5BB62</accession>
<dbReference type="InterPro" id="IPR052558">
    <property type="entry name" value="Siderophore_Hydrolase_D"/>
</dbReference>
<proteinExistence type="inferred from homology"/>
<reference evidence="4" key="1">
    <citation type="journal article" date="2019" name="Int. J. Syst. Evol. Microbiol.">
        <title>The Global Catalogue of Microorganisms (GCM) 10K type strain sequencing project: providing services to taxonomists for standard genome sequencing and annotation.</title>
        <authorList>
            <consortium name="The Broad Institute Genomics Platform"/>
            <consortium name="The Broad Institute Genome Sequencing Center for Infectious Disease"/>
            <person name="Wu L."/>
            <person name="Ma J."/>
        </authorList>
    </citation>
    <scope>NUCLEOTIDE SEQUENCE [LARGE SCALE GENOMIC DNA]</scope>
    <source>
        <strain evidence="4">KCTC 19812</strain>
    </source>
</reference>
<dbReference type="InterPro" id="IPR000801">
    <property type="entry name" value="Esterase-like"/>
</dbReference>
<dbReference type="Gene3D" id="3.40.50.1820">
    <property type="entry name" value="alpha/beta hydrolase"/>
    <property type="match status" value="1"/>
</dbReference>